<dbReference type="AlphaFoldDB" id="A0A4Q2UGM5"/>
<dbReference type="RefSeq" id="WP_129606319.1">
    <property type="nucleotide sequence ID" value="NZ_SBLB01000013.1"/>
</dbReference>
<evidence type="ECO:0000313" key="2">
    <source>
        <dbReference type="EMBL" id="RYC66551.1"/>
    </source>
</evidence>
<dbReference type="InterPro" id="IPR052345">
    <property type="entry name" value="Rad_response_metalloprotease"/>
</dbReference>
<feature type="domain" description="IrrE N-terminal-like" evidence="1">
    <location>
        <begin position="58"/>
        <end position="159"/>
    </location>
</feature>
<sequence length="257" mass="29279">MMQRRDPRSAARKILTKLNVSDLTGLSLKDVVQNFGPYVKEDPMVGAQGRILFIGSLALITINSNIQHYGQSRFVLAHEFGHAELHAGIKPLFNCDEDSFKLWLKKGEQEQEANEFAAELLMPSKIFSGACANQEFSLDLIAHLADRFQTSQTATALRIVEQGPFPIAIVYSENKKVKWFAKNRSFPLGHVVIGAETPPESASRHWFNTGISKQKILDSWTWFFHDYNQQNFSRQRIREIILPLPRYSGVLSFLRLE</sequence>
<evidence type="ECO:0000259" key="1">
    <source>
        <dbReference type="Pfam" id="PF06114"/>
    </source>
</evidence>
<keyword evidence="3" id="KW-1185">Reference proteome</keyword>
<comment type="caution">
    <text evidence="2">The sequence shown here is derived from an EMBL/GenBank/DDBJ whole genome shotgun (WGS) entry which is preliminary data.</text>
</comment>
<organism evidence="2 3">
    <name type="scientific">Spirosoma sordidisoli</name>
    <dbReference type="NCBI Taxonomy" id="2502893"/>
    <lineage>
        <taxon>Bacteria</taxon>
        <taxon>Pseudomonadati</taxon>
        <taxon>Bacteroidota</taxon>
        <taxon>Cytophagia</taxon>
        <taxon>Cytophagales</taxon>
        <taxon>Cytophagaceae</taxon>
        <taxon>Spirosoma</taxon>
    </lineage>
</organism>
<dbReference type="Proteomes" id="UP000290407">
    <property type="component" value="Unassembled WGS sequence"/>
</dbReference>
<dbReference type="PANTHER" id="PTHR43236:SF2">
    <property type="entry name" value="BLL0069 PROTEIN"/>
    <property type="match status" value="1"/>
</dbReference>
<protein>
    <submittedName>
        <fullName evidence="2">ImmA/IrrE family metallo-endopeptidase</fullName>
    </submittedName>
</protein>
<evidence type="ECO:0000313" key="3">
    <source>
        <dbReference type="Proteomes" id="UP000290407"/>
    </source>
</evidence>
<name>A0A4Q2UGM5_9BACT</name>
<dbReference type="InterPro" id="IPR010359">
    <property type="entry name" value="IrrE_HExxH"/>
</dbReference>
<gene>
    <name evidence="2" type="ORF">EQG79_28560</name>
</gene>
<dbReference type="Pfam" id="PF06114">
    <property type="entry name" value="Peptidase_M78"/>
    <property type="match status" value="1"/>
</dbReference>
<dbReference type="PANTHER" id="PTHR43236">
    <property type="entry name" value="ANTITOXIN HIGA1"/>
    <property type="match status" value="1"/>
</dbReference>
<proteinExistence type="predicted"/>
<accession>A0A4Q2UGM5</accession>
<reference evidence="2 3" key="1">
    <citation type="submission" date="2019-01" db="EMBL/GenBank/DDBJ databases">
        <title>Spirosoma flava sp. nov., a propanil-degrading bacterium isolated from herbicide-contaminated soil.</title>
        <authorList>
            <person name="Zhang L."/>
            <person name="Jiang J.-D."/>
        </authorList>
    </citation>
    <scope>NUCLEOTIDE SEQUENCE [LARGE SCALE GENOMIC DNA]</scope>
    <source>
        <strain evidence="2 3">TY50</strain>
    </source>
</reference>
<dbReference type="EMBL" id="SBLB01000013">
    <property type="protein sequence ID" value="RYC66551.1"/>
    <property type="molecule type" value="Genomic_DNA"/>
</dbReference>
<dbReference type="Gene3D" id="1.10.10.2910">
    <property type="match status" value="1"/>
</dbReference>